<dbReference type="AlphaFoldDB" id="A0AAI8YM16"/>
<dbReference type="EMBL" id="CAUWAG010000013">
    <property type="protein sequence ID" value="CAJ2509737.1"/>
    <property type="molecule type" value="Genomic_DNA"/>
</dbReference>
<dbReference type="Proteomes" id="UP001295740">
    <property type="component" value="Unassembled WGS sequence"/>
</dbReference>
<feature type="region of interest" description="Disordered" evidence="1">
    <location>
        <begin position="140"/>
        <end position="160"/>
    </location>
</feature>
<evidence type="ECO:0000256" key="1">
    <source>
        <dbReference type="SAM" id="MobiDB-lite"/>
    </source>
</evidence>
<proteinExistence type="predicted"/>
<accession>A0AAI8YM16</accession>
<evidence type="ECO:0000313" key="3">
    <source>
        <dbReference type="Proteomes" id="UP001295740"/>
    </source>
</evidence>
<evidence type="ECO:0000313" key="2">
    <source>
        <dbReference type="EMBL" id="CAJ2509737.1"/>
    </source>
</evidence>
<organism evidence="2 3">
    <name type="scientific">Anthostomella pinea</name>
    <dbReference type="NCBI Taxonomy" id="933095"/>
    <lineage>
        <taxon>Eukaryota</taxon>
        <taxon>Fungi</taxon>
        <taxon>Dikarya</taxon>
        <taxon>Ascomycota</taxon>
        <taxon>Pezizomycotina</taxon>
        <taxon>Sordariomycetes</taxon>
        <taxon>Xylariomycetidae</taxon>
        <taxon>Xylariales</taxon>
        <taxon>Xylariaceae</taxon>
        <taxon>Anthostomella</taxon>
    </lineage>
</organism>
<reference evidence="2" key="1">
    <citation type="submission" date="2023-10" db="EMBL/GenBank/DDBJ databases">
        <authorList>
            <person name="Hackl T."/>
        </authorList>
    </citation>
    <scope>NUCLEOTIDE SEQUENCE</scope>
</reference>
<feature type="compositionally biased region" description="Acidic residues" evidence="1">
    <location>
        <begin position="148"/>
        <end position="160"/>
    </location>
</feature>
<sequence length="178" mass="21065">MRCIHNSAEQRQRFFINMSLAFAQKAHEGATVLHSYRDYLQPPSDGIWATVEFPELTKEDGKVDWLKKIRMHWEWPANPWKTRPRATQQTQMSSVEKQWLVSHCAMEWFRSLRIQDEITAWSEVFWKRLEPARKQLSPSELRRREDEVGVEADGSDDEEGTFCMGRETLAFFDDAVVW</sequence>
<gene>
    <name evidence="2" type="ORF">KHLLAP_LOCUS10205</name>
</gene>
<keyword evidence="3" id="KW-1185">Reference proteome</keyword>
<comment type="caution">
    <text evidence="2">The sequence shown here is derived from an EMBL/GenBank/DDBJ whole genome shotgun (WGS) entry which is preliminary data.</text>
</comment>
<name>A0AAI8YM16_9PEZI</name>
<protein>
    <submittedName>
        <fullName evidence="2">Uu.00g056370.m01.CDS01</fullName>
    </submittedName>
</protein>